<evidence type="ECO:0000313" key="4">
    <source>
        <dbReference type="Proteomes" id="UP000075260"/>
    </source>
</evidence>
<dbReference type="PANTHER" id="PTHR33352">
    <property type="entry name" value="SLR1095 PROTEIN"/>
    <property type="match status" value="1"/>
</dbReference>
<accession>A0A150Q896</accession>
<evidence type="ECO:0000313" key="3">
    <source>
        <dbReference type="EMBL" id="KYF63976.1"/>
    </source>
</evidence>
<evidence type="ECO:0000259" key="2">
    <source>
        <dbReference type="Pfam" id="PF05685"/>
    </source>
</evidence>
<dbReference type="Gene3D" id="3.90.1570.10">
    <property type="entry name" value="tt1808, chain A"/>
    <property type="match status" value="1"/>
</dbReference>
<sequence>MAPPTRFGLPLNPRRPPRALVLRDLSPEEASAAIDWSGWYLPDDAERHGKAERSGIVRLLLSVVAQLARERGWVDWYAGADHAFAWVRSEPLVRVLPDLYVLDHRPLPPLPRQWQTWLPGHRPPRFALEIVAGDWRRVYEDAPAKYWQLGCPELLLFDPEAAAARAPLAEERVPLQLYRRDPDGTYLRVHAGADPLWIEALDAHLVVLKDGPHPTLRVARTSRAMDLVPAEEEALRAEGEARAQEQRARAAEQRARVAAEARVRELEARVRDLESRVTRR</sequence>
<dbReference type="InterPro" id="IPR012296">
    <property type="entry name" value="Nuclease_put_TT1808"/>
</dbReference>
<dbReference type="EMBL" id="JEMA01000949">
    <property type="protein sequence ID" value="KYF63976.1"/>
    <property type="molecule type" value="Genomic_DNA"/>
</dbReference>
<reference evidence="3 4" key="1">
    <citation type="submission" date="2014-02" db="EMBL/GenBank/DDBJ databases">
        <title>The small core and large imbalanced accessory genome model reveals a collaborative survival strategy of Sorangium cellulosum strains in nature.</title>
        <authorList>
            <person name="Han K."/>
            <person name="Peng R."/>
            <person name="Blom J."/>
            <person name="Li Y.-Z."/>
        </authorList>
    </citation>
    <scope>NUCLEOTIDE SEQUENCE [LARGE SCALE GENOMIC DNA]</scope>
    <source>
        <strain evidence="3 4">So0008-312</strain>
    </source>
</reference>
<dbReference type="OrthoDB" id="5506813at2"/>
<dbReference type="Pfam" id="PF05685">
    <property type="entry name" value="Uma2"/>
    <property type="match status" value="1"/>
</dbReference>
<feature type="coiled-coil region" evidence="1">
    <location>
        <begin position="234"/>
        <end position="276"/>
    </location>
</feature>
<comment type="caution">
    <text evidence="3">The sequence shown here is derived from an EMBL/GenBank/DDBJ whole genome shotgun (WGS) entry which is preliminary data.</text>
</comment>
<proteinExistence type="predicted"/>
<protein>
    <recommendedName>
        <fullName evidence="2">Putative restriction endonuclease domain-containing protein</fullName>
    </recommendedName>
</protein>
<gene>
    <name evidence="3" type="ORF">BE15_45225</name>
</gene>
<dbReference type="PANTHER" id="PTHR33352:SF3">
    <property type="entry name" value="SLR1612 PROTEIN"/>
    <property type="match status" value="1"/>
</dbReference>
<organism evidence="3 4">
    <name type="scientific">Sorangium cellulosum</name>
    <name type="common">Polyangium cellulosum</name>
    <dbReference type="NCBI Taxonomy" id="56"/>
    <lineage>
        <taxon>Bacteria</taxon>
        <taxon>Pseudomonadati</taxon>
        <taxon>Myxococcota</taxon>
        <taxon>Polyangia</taxon>
        <taxon>Polyangiales</taxon>
        <taxon>Polyangiaceae</taxon>
        <taxon>Sorangium</taxon>
    </lineage>
</organism>
<dbReference type="Proteomes" id="UP000075260">
    <property type="component" value="Unassembled WGS sequence"/>
</dbReference>
<name>A0A150Q896_SORCE</name>
<evidence type="ECO:0000256" key="1">
    <source>
        <dbReference type="SAM" id="Coils"/>
    </source>
</evidence>
<dbReference type="InterPro" id="IPR008538">
    <property type="entry name" value="Uma2"/>
</dbReference>
<keyword evidence="1" id="KW-0175">Coiled coil</keyword>
<dbReference type="RefSeq" id="WP_061611922.1">
    <property type="nucleotide sequence ID" value="NZ_JEMA01000949.1"/>
</dbReference>
<feature type="domain" description="Putative restriction endonuclease" evidence="2">
    <location>
        <begin position="56"/>
        <end position="191"/>
    </location>
</feature>
<dbReference type="AlphaFoldDB" id="A0A150Q896"/>